<reference evidence="2" key="1">
    <citation type="submission" date="2021-06" db="EMBL/GenBank/DDBJ databases">
        <authorList>
            <person name="Kallberg Y."/>
            <person name="Tangrot J."/>
            <person name="Rosling A."/>
        </authorList>
    </citation>
    <scope>NUCLEOTIDE SEQUENCE</scope>
    <source>
        <strain evidence="2">87-6 pot B 2015</strain>
    </source>
</reference>
<dbReference type="PANTHER" id="PTHR47718:SF3">
    <property type="entry name" value="PROTEIN FAR1-RELATED SEQUENCE 5-LIKE"/>
    <property type="match status" value="1"/>
</dbReference>
<evidence type="ECO:0000313" key="3">
    <source>
        <dbReference type="Proteomes" id="UP000789375"/>
    </source>
</evidence>
<sequence length="455" mass="53635">MESETNSQSTEDTVHEILKEGSTFRNWDEASDAVYNHAKILGFNLCKSRKKECGGELRKRTFICERSGKPQKNKEDKKPDSKKILCPWHVNLSLPEKNNVEKLIIVTKFVDHHNHELHPKDFTVQVIQDVEILTKHCKVGAVIQRNYLRAKYPGLLLSNQDLSNVIGRFKTSREVLDVIKCQNSLREEIFLQGWQCLMKDYPEIVDYLTNTLYENRNYWANAFVVETFTANLDSIFHVEVINSVISTTLANLQIPIFDLINHINDQLEDHCKQIYEKHDQEIIRQAIFKTNDIRTMTLYESVNMQIERYLSAVCVNLQLHEMELSLNFIAKKYDIGLIKNIEKIFVTKRYFVVNEYYLPLSKIFSMINTNEILETWAVYDQHDQHDRNFILLMNDGYHWCTCLNGIHYGLVCKHYFRVMTCTPKARFQITMISKRWYKENCENDPNFEPPLTYHL</sequence>
<dbReference type="InterPro" id="IPR004330">
    <property type="entry name" value="FAR1_DNA_bnd_dom"/>
</dbReference>
<proteinExistence type="predicted"/>
<dbReference type="EMBL" id="CAJVPP010001376">
    <property type="protein sequence ID" value="CAG8551862.1"/>
    <property type="molecule type" value="Genomic_DNA"/>
</dbReference>
<organism evidence="2 3">
    <name type="scientific">Funneliformis mosseae</name>
    <name type="common">Endomycorrhizal fungus</name>
    <name type="synonym">Glomus mosseae</name>
    <dbReference type="NCBI Taxonomy" id="27381"/>
    <lineage>
        <taxon>Eukaryota</taxon>
        <taxon>Fungi</taxon>
        <taxon>Fungi incertae sedis</taxon>
        <taxon>Mucoromycota</taxon>
        <taxon>Glomeromycotina</taxon>
        <taxon>Glomeromycetes</taxon>
        <taxon>Glomerales</taxon>
        <taxon>Glomeraceae</taxon>
        <taxon>Funneliformis</taxon>
    </lineage>
</organism>
<accession>A0A9N9B377</accession>
<feature type="domain" description="FAR1" evidence="1">
    <location>
        <begin position="36"/>
        <end position="118"/>
    </location>
</feature>
<name>A0A9N9B377_FUNMO</name>
<gene>
    <name evidence="2" type="ORF">FMOSSE_LOCUS6510</name>
</gene>
<dbReference type="PANTHER" id="PTHR47718">
    <property type="entry name" value="OS01G0519700 PROTEIN"/>
    <property type="match status" value="1"/>
</dbReference>
<protein>
    <submittedName>
        <fullName evidence="2">12152_t:CDS:1</fullName>
    </submittedName>
</protein>
<evidence type="ECO:0000259" key="1">
    <source>
        <dbReference type="Pfam" id="PF03101"/>
    </source>
</evidence>
<comment type="caution">
    <text evidence="2">The sequence shown here is derived from an EMBL/GenBank/DDBJ whole genome shotgun (WGS) entry which is preliminary data.</text>
</comment>
<dbReference type="Pfam" id="PF03101">
    <property type="entry name" value="FAR1"/>
    <property type="match status" value="1"/>
</dbReference>
<keyword evidence="3" id="KW-1185">Reference proteome</keyword>
<dbReference type="Proteomes" id="UP000789375">
    <property type="component" value="Unassembled WGS sequence"/>
</dbReference>
<evidence type="ECO:0000313" key="2">
    <source>
        <dbReference type="EMBL" id="CAG8551862.1"/>
    </source>
</evidence>
<dbReference type="AlphaFoldDB" id="A0A9N9B377"/>